<dbReference type="AlphaFoldDB" id="D3BKE3"/>
<accession>D3BKE3</accession>
<keyword evidence="9" id="KW-1185">Reference proteome</keyword>
<dbReference type="GO" id="GO:0003723">
    <property type="term" value="F:RNA binding"/>
    <property type="evidence" value="ECO:0007669"/>
    <property type="project" value="TreeGrafter"/>
</dbReference>
<dbReference type="InterPro" id="IPR037447">
    <property type="entry name" value="Ribosomal_eS10"/>
</dbReference>
<organism evidence="8 9">
    <name type="scientific">Heterostelium pallidum (strain ATCC 26659 / Pp 5 / PN500)</name>
    <name type="common">Cellular slime mold</name>
    <name type="synonym">Polysphondylium pallidum</name>
    <dbReference type="NCBI Taxonomy" id="670386"/>
    <lineage>
        <taxon>Eukaryota</taxon>
        <taxon>Amoebozoa</taxon>
        <taxon>Evosea</taxon>
        <taxon>Eumycetozoa</taxon>
        <taxon>Dictyostelia</taxon>
        <taxon>Acytosteliales</taxon>
        <taxon>Acytosteliaceae</taxon>
        <taxon>Heterostelium</taxon>
    </lineage>
</organism>
<evidence type="ECO:0000256" key="2">
    <source>
        <dbReference type="ARBA" id="ARBA00007278"/>
    </source>
</evidence>
<evidence type="ECO:0000256" key="5">
    <source>
        <dbReference type="ARBA" id="ARBA00023274"/>
    </source>
</evidence>
<dbReference type="GO" id="GO:0022627">
    <property type="term" value="C:cytosolic small ribosomal subunit"/>
    <property type="evidence" value="ECO:0007669"/>
    <property type="project" value="TreeGrafter"/>
</dbReference>
<protein>
    <submittedName>
        <fullName evidence="8">40S ribosomal protein S10</fullName>
    </submittedName>
</protein>
<gene>
    <name evidence="8" type="primary">rps10</name>
    <name evidence="8" type="ORF">PPL_09024</name>
</gene>
<dbReference type="PANTHER" id="PTHR12146">
    <property type="entry name" value="40S RIBOSOMAL PROTEIN S10"/>
    <property type="match status" value="1"/>
</dbReference>
<keyword evidence="4 8" id="KW-0689">Ribosomal protein</keyword>
<evidence type="ECO:0000256" key="4">
    <source>
        <dbReference type="ARBA" id="ARBA00022980"/>
    </source>
</evidence>
<dbReference type="EMBL" id="ADBJ01000038">
    <property type="protein sequence ID" value="EFA78373.1"/>
    <property type="molecule type" value="Genomic_DNA"/>
</dbReference>
<dbReference type="Gene3D" id="1.10.10.10">
    <property type="entry name" value="Winged helix-like DNA-binding domain superfamily/Winged helix DNA-binding domain"/>
    <property type="match status" value="1"/>
</dbReference>
<evidence type="ECO:0000259" key="7">
    <source>
        <dbReference type="Pfam" id="PF03501"/>
    </source>
</evidence>
<dbReference type="GO" id="GO:0003735">
    <property type="term" value="F:structural constituent of ribosome"/>
    <property type="evidence" value="ECO:0007669"/>
    <property type="project" value="TreeGrafter"/>
</dbReference>
<evidence type="ECO:0000256" key="6">
    <source>
        <dbReference type="SAM" id="MobiDB-lite"/>
    </source>
</evidence>
<dbReference type="InterPro" id="IPR005326">
    <property type="entry name" value="Plectin_eS10_N"/>
</dbReference>
<sequence length="157" mass="17973">MTIDYILLHIYLETQKQQKGVLVAKKDFGAKTHPNVEGVTNLEVLACMKSLKSRAHVTEIFNWQYYYFTLTDQGIQYLRQFLQLPESVVPSTLRKPASRPVERRERSDRHEDGKRMGPSGEFTPGFRGGDRPRRGGMGSSGYRRREEGSAPRPTQSN</sequence>
<dbReference type="FunCoup" id="D3BKE3">
    <property type="interactions" value="609"/>
</dbReference>
<proteinExistence type="inferred from homology"/>
<reference evidence="8 9" key="1">
    <citation type="journal article" date="2011" name="Genome Res.">
        <title>Phylogeny-wide analysis of social amoeba genomes highlights ancient origins for complex intercellular communication.</title>
        <authorList>
            <person name="Heidel A.J."/>
            <person name="Lawal H.M."/>
            <person name="Felder M."/>
            <person name="Schilde C."/>
            <person name="Helps N.R."/>
            <person name="Tunggal B."/>
            <person name="Rivero F."/>
            <person name="John U."/>
            <person name="Schleicher M."/>
            <person name="Eichinger L."/>
            <person name="Platzer M."/>
            <person name="Noegel A.A."/>
            <person name="Schaap P."/>
            <person name="Gloeckner G."/>
        </authorList>
    </citation>
    <scope>NUCLEOTIDE SEQUENCE [LARGE SCALE GENOMIC DNA]</scope>
    <source>
        <strain evidence="9">ATCC 26659 / Pp 5 / PN500</strain>
    </source>
</reference>
<comment type="subcellular location">
    <subcellularLocation>
        <location evidence="1">Cytoplasm</location>
    </subcellularLocation>
</comment>
<feature type="compositionally biased region" description="Basic and acidic residues" evidence="6">
    <location>
        <begin position="100"/>
        <end position="115"/>
    </location>
</feature>
<evidence type="ECO:0000256" key="1">
    <source>
        <dbReference type="ARBA" id="ARBA00004496"/>
    </source>
</evidence>
<evidence type="ECO:0000313" key="9">
    <source>
        <dbReference type="Proteomes" id="UP000001396"/>
    </source>
</evidence>
<feature type="region of interest" description="Disordered" evidence="6">
    <location>
        <begin position="89"/>
        <end position="157"/>
    </location>
</feature>
<comment type="caution">
    <text evidence="8">The sequence shown here is derived from an EMBL/GenBank/DDBJ whole genome shotgun (WGS) entry which is preliminary data.</text>
</comment>
<dbReference type="GeneID" id="31364500"/>
<comment type="similarity">
    <text evidence="2">Belongs to the eukaryotic ribosomal protein eS10 family.</text>
</comment>
<dbReference type="OMA" id="ERTKIHR"/>
<name>D3BKE3_HETP5</name>
<dbReference type="PANTHER" id="PTHR12146:SF0">
    <property type="entry name" value="RIBOSOMAL PROTEIN S10"/>
    <property type="match status" value="1"/>
</dbReference>
<evidence type="ECO:0000256" key="3">
    <source>
        <dbReference type="ARBA" id="ARBA00022490"/>
    </source>
</evidence>
<dbReference type="Pfam" id="PF03501">
    <property type="entry name" value="S10_plectin"/>
    <property type="match status" value="1"/>
</dbReference>
<dbReference type="InterPro" id="IPR036388">
    <property type="entry name" value="WH-like_DNA-bd_sf"/>
</dbReference>
<feature type="domain" description="Plectin/eS10 N-terminal" evidence="7">
    <location>
        <begin position="18"/>
        <end position="95"/>
    </location>
</feature>
<keyword evidence="3" id="KW-0963">Cytoplasm</keyword>
<dbReference type="RefSeq" id="XP_020430498.1">
    <property type="nucleotide sequence ID" value="XM_020579823.1"/>
</dbReference>
<evidence type="ECO:0000313" key="8">
    <source>
        <dbReference type="EMBL" id="EFA78373.1"/>
    </source>
</evidence>
<dbReference type="STRING" id="670386.D3BKE3"/>
<keyword evidence="5" id="KW-0687">Ribonucleoprotein</keyword>
<dbReference type="Proteomes" id="UP000001396">
    <property type="component" value="Unassembled WGS sequence"/>
</dbReference>
<dbReference type="InParanoid" id="D3BKE3"/>